<proteinExistence type="predicted"/>
<feature type="transmembrane region" description="Helical" evidence="1">
    <location>
        <begin position="76"/>
        <end position="94"/>
    </location>
</feature>
<feature type="transmembrane region" description="Helical" evidence="1">
    <location>
        <begin position="114"/>
        <end position="134"/>
    </location>
</feature>
<evidence type="ECO:0000313" key="2">
    <source>
        <dbReference type="EMBL" id="CAD8307415.1"/>
    </source>
</evidence>
<sequence length="212" mass="23775">MSYSYAATAVQTEYPRSAYGDSTTTTNGRYGSQYSAQHENWPTKAMNSYPPTRRRNGSLAFNVNYYLQPKQRLNTLFALHAFFSVVLGAIGYIWPSLATHLFFTTESSREFGVARAILRLFCSLVAAQGVMIWKARAINDGEIKRAFVRAYFGCFLLSSLALIAEHMGNEGVVSGKFFGIMKIVVMVALTVGYGWFTFFQPPTVYALQSHYN</sequence>
<keyword evidence="1" id="KW-1133">Transmembrane helix</keyword>
<organism evidence="2">
    <name type="scientific">Pseudictyota dubia</name>
    <dbReference type="NCBI Taxonomy" id="2749911"/>
    <lineage>
        <taxon>Eukaryota</taxon>
        <taxon>Sar</taxon>
        <taxon>Stramenopiles</taxon>
        <taxon>Ochrophyta</taxon>
        <taxon>Bacillariophyta</taxon>
        <taxon>Mediophyceae</taxon>
        <taxon>Biddulphiophycidae</taxon>
        <taxon>Eupodiscales</taxon>
        <taxon>Odontellaceae</taxon>
        <taxon>Pseudictyota</taxon>
    </lineage>
</organism>
<accession>A0A7R9VWZ9</accession>
<feature type="transmembrane region" description="Helical" evidence="1">
    <location>
        <begin position="176"/>
        <end position="196"/>
    </location>
</feature>
<protein>
    <submittedName>
        <fullName evidence="2">Uncharacterized protein</fullName>
    </submittedName>
</protein>
<dbReference type="EMBL" id="HBED01016814">
    <property type="protein sequence ID" value="CAD8307415.1"/>
    <property type="molecule type" value="Transcribed_RNA"/>
</dbReference>
<keyword evidence="1" id="KW-0812">Transmembrane</keyword>
<evidence type="ECO:0000256" key="1">
    <source>
        <dbReference type="SAM" id="Phobius"/>
    </source>
</evidence>
<feature type="transmembrane region" description="Helical" evidence="1">
    <location>
        <begin position="146"/>
        <end position="164"/>
    </location>
</feature>
<gene>
    <name evidence="2" type="ORF">TDUB1175_LOCUS8368</name>
</gene>
<reference evidence="2" key="1">
    <citation type="submission" date="2021-01" db="EMBL/GenBank/DDBJ databases">
        <authorList>
            <person name="Corre E."/>
            <person name="Pelletier E."/>
            <person name="Niang G."/>
            <person name="Scheremetjew M."/>
            <person name="Finn R."/>
            <person name="Kale V."/>
            <person name="Holt S."/>
            <person name="Cochrane G."/>
            <person name="Meng A."/>
            <person name="Brown T."/>
            <person name="Cohen L."/>
        </authorList>
    </citation>
    <scope>NUCLEOTIDE SEQUENCE</scope>
    <source>
        <strain evidence="2">CCMP147</strain>
    </source>
</reference>
<name>A0A7R9VWZ9_9STRA</name>
<keyword evidence="1" id="KW-0472">Membrane</keyword>
<dbReference type="AlphaFoldDB" id="A0A7R9VWZ9"/>